<dbReference type="GO" id="GO:0004088">
    <property type="term" value="F:carbamoyl-phosphate synthase (glutamine-hydrolyzing) activity"/>
    <property type="evidence" value="ECO:0007669"/>
    <property type="project" value="UniProtKB-UniRule"/>
</dbReference>
<dbReference type="HAMAP" id="MF_01209">
    <property type="entry name" value="CPSase_S_chain"/>
    <property type="match status" value="1"/>
</dbReference>
<accession>A0A150FNC1</accession>
<dbReference type="PRINTS" id="PR00099">
    <property type="entry name" value="CPSGATASE"/>
</dbReference>
<dbReference type="STRING" id="1121328.JWYL7_0208"/>
<evidence type="ECO:0000256" key="5">
    <source>
        <dbReference type="ARBA" id="ARBA00022741"/>
    </source>
</evidence>
<feature type="active site" evidence="11">
    <location>
        <position position="342"/>
    </location>
</feature>
<feature type="binding site" evidence="11">
    <location>
        <position position="257"/>
    </location>
    <ligand>
        <name>L-glutamine</name>
        <dbReference type="ChEBI" id="CHEBI:58359"/>
    </ligand>
</feature>
<reference evidence="13 15" key="1">
    <citation type="submission" date="2016-02" db="EMBL/GenBank/DDBJ databases">
        <title>Draft genome sequence for Clostridium paradoxum JW-YL-7.</title>
        <authorList>
            <person name="Utturkar S.M."/>
            <person name="Lancaster A."/>
            <person name="Poole F.L."/>
            <person name="Adams M.W."/>
            <person name="Brown S.D."/>
        </authorList>
    </citation>
    <scope>NUCLEOTIDE SEQUENCE [LARGE SCALE GENOMIC DNA]</scope>
    <source>
        <strain evidence="13 15">JW-YL-7</strain>
    </source>
</reference>
<keyword evidence="11" id="KW-0028">Amino-acid biosynthesis</keyword>
<dbReference type="InterPro" id="IPR002474">
    <property type="entry name" value="CarbamoylP_synth_ssu_N"/>
</dbReference>
<dbReference type="PROSITE" id="PS51273">
    <property type="entry name" value="GATASE_TYPE_1"/>
    <property type="match status" value="1"/>
</dbReference>
<keyword evidence="6 11" id="KW-0067">ATP-binding</keyword>
<dbReference type="InterPro" id="IPR017926">
    <property type="entry name" value="GATASE"/>
</dbReference>
<dbReference type="Pfam" id="PF00988">
    <property type="entry name" value="CPSase_sm_chain"/>
    <property type="match status" value="1"/>
</dbReference>
<keyword evidence="7 11" id="KW-0315">Glutamine amidotransferase</keyword>
<dbReference type="SUPFAM" id="SSF52021">
    <property type="entry name" value="Carbamoyl phosphate synthetase, small subunit N-terminal domain"/>
    <property type="match status" value="1"/>
</dbReference>
<evidence type="ECO:0000313" key="15">
    <source>
        <dbReference type="Proteomes" id="UP000092605"/>
    </source>
</evidence>
<keyword evidence="4 11" id="KW-0436">Ligase</keyword>
<dbReference type="EMBL" id="FRBG01000007">
    <property type="protein sequence ID" value="SHK91332.1"/>
    <property type="molecule type" value="Genomic_DNA"/>
</dbReference>
<dbReference type="Gene3D" id="3.50.30.20">
    <property type="entry name" value="Carbamoyl-phosphate synthase small subunit, N-terminal domain"/>
    <property type="match status" value="1"/>
</dbReference>
<feature type="binding site" evidence="11">
    <location>
        <position position="231"/>
    </location>
    <ligand>
        <name>L-glutamine</name>
        <dbReference type="ChEBI" id="CHEBI:58359"/>
    </ligand>
</feature>
<comment type="function">
    <text evidence="11">Small subunit of the glutamine-dependent carbamoyl phosphate synthetase (CPSase). CPSase catalyzes the formation of carbamoyl phosphate from the ammonia moiety of glutamine, carbonate, and phosphate donated by ATP, constituting the first step of 2 biosynthetic pathways, one leading to arginine and/or urea and the other to pyrimidine nucleotides. The small subunit (glutamine amidotransferase) binds and cleaves glutamine to supply the large subunit with the substrate ammonia.</text>
</comment>
<dbReference type="PANTHER" id="PTHR43418">
    <property type="entry name" value="MULTIFUNCTIONAL TRYPTOPHAN BIOSYNTHESIS PROTEIN-RELATED"/>
    <property type="match status" value="1"/>
</dbReference>
<proteinExistence type="inferred from homology"/>
<evidence type="ECO:0000259" key="12">
    <source>
        <dbReference type="SMART" id="SM01097"/>
    </source>
</evidence>
<dbReference type="GO" id="GO:0006541">
    <property type="term" value="P:glutamine metabolic process"/>
    <property type="evidence" value="ECO:0007669"/>
    <property type="project" value="InterPro"/>
</dbReference>
<dbReference type="Gene3D" id="3.40.50.880">
    <property type="match status" value="1"/>
</dbReference>
<comment type="catalytic activity">
    <reaction evidence="10 11">
        <text>L-glutamine + H2O = L-glutamate + NH4(+)</text>
        <dbReference type="Rhea" id="RHEA:15889"/>
        <dbReference type="ChEBI" id="CHEBI:15377"/>
        <dbReference type="ChEBI" id="CHEBI:28938"/>
        <dbReference type="ChEBI" id="CHEBI:29985"/>
        <dbReference type="ChEBI" id="CHEBI:58359"/>
    </reaction>
</comment>
<dbReference type="PANTHER" id="PTHR43418:SF7">
    <property type="entry name" value="CARBAMOYL-PHOSPHATE SYNTHASE SMALL CHAIN"/>
    <property type="match status" value="1"/>
</dbReference>
<dbReference type="EMBL" id="LSFY01000001">
    <property type="protein sequence ID" value="KXZ39133.1"/>
    <property type="molecule type" value="Genomic_DNA"/>
</dbReference>
<feature type="binding site" evidence="11">
    <location>
        <position position="229"/>
    </location>
    <ligand>
        <name>L-glutamine</name>
        <dbReference type="ChEBI" id="CHEBI:58359"/>
    </ligand>
</feature>
<evidence type="ECO:0000313" key="13">
    <source>
        <dbReference type="EMBL" id="KXZ39133.1"/>
    </source>
</evidence>
<dbReference type="PRINTS" id="PR00096">
    <property type="entry name" value="GATASE"/>
</dbReference>
<dbReference type="Pfam" id="PF00117">
    <property type="entry name" value="GATase"/>
    <property type="match status" value="1"/>
</dbReference>
<dbReference type="InterPro" id="IPR050472">
    <property type="entry name" value="Anth_synth/Amidotransfase"/>
</dbReference>
<feature type="binding site" evidence="11">
    <location>
        <position position="260"/>
    </location>
    <ligand>
        <name>L-glutamine</name>
        <dbReference type="ChEBI" id="CHEBI:58359"/>
    </ligand>
</feature>
<feature type="domain" description="Carbamoyl-phosphate synthase small subunit N-terminal" evidence="12">
    <location>
        <begin position="11"/>
        <end position="141"/>
    </location>
</feature>
<evidence type="ECO:0000256" key="10">
    <source>
        <dbReference type="ARBA" id="ARBA00049285"/>
    </source>
</evidence>
<evidence type="ECO:0000256" key="2">
    <source>
        <dbReference type="ARBA" id="ARBA00005077"/>
    </source>
</evidence>
<evidence type="ECO:0000313" key="16">
    <source>
        <dbReference type="Proteomes" id="UP000323392"/>
    </source>
</evidence>
<protein>
    <recommendedName>
        <fullName evidence="11">Carbamoyl phosphate synthase small chain</fullName>
        <ecNumber evidence="11">6.3.5.5</ecNumber>
    </recommendedName>
    <alternativeName>
        <fullName evidence="11">Carbamoyl phosphate synthetase glutamine chain</fullName>
    </alternativeName>
</protein>
<comment type="pathway">
    <text evidence="1 11">Pyrimidine metabolism; UMP biosynthesis via de novo pathway; (S)-dihydroorotate from bicarbonate: step 1/3.</text>
</comment>
<evidence type="ECO:0000256" key="7">
    <source>
        <dbReference type="ARBA" id="ARBA00022962"/>
    </source>
</evidence>
<evidence type="ECO:0000313" key="14">
    <source>
        <dbReference type="EMBL" id="SHK91332.1"/>
    </source>
</evidence>
<name>A0A150FNC1_CLOPD</name>
<dbReference type="NCBIfam" id="NF009475">
    <property type="entry name" value="PRK12838.1"/>
    <property type="match status" value="1"/>
</dbReference>
<keyword evidence="11" id="KW-0055">Arginine biosynthesis</keyword>
<keyword evidence="8 11" id="KW-0665">Pyrimidine biosynthesis</keyword>
<feature type="binding site" evidence="11">
    <location>
        <position position="298"/>
    </location>
    <ligand>
        <name>L-glutamine</name>
        <dbReference type="ChEBI" id="CHEBI:58359"/>
    </ligand>
</feature>
<dbReference type="GO" id="GO:0005524">
    <property type="term" value="F:ATP binding"/>
    <property type="evidence" value="ECO:0007669"/>
    <property type="project" value="UniProtKB-UniRule"/>
</dbReference>
<comment type="subunit">
    <text evidence="11">Composed of two chains; the small (or glutamine) chain promotes the hydrolysis of glutamine to ammonia, which is used by the large (or ammonia) chain to synthesize carbamoyl phosphate. Tetramer of heterodimers (alpha,beta)4.</text>
</comment>
<dbReference type="InterPro" id="IPR035686">
    <property type="entry name" value="CPSase_GATase1"/>
</dbReference>
<dbReference type="UniPathway" id="UPA00068">
    <property type="reaction ID" value="UER00171"/>
</dbReference>
<feature type="binding site" evidence="11">
    <location>
        <position position="301"/>
    </location>
    <ligand>
        <name>L-glutamine</name>
        <dbReference type="ChEBI" id="CHEBI:58359"/>
    </ligand>
</feature>
<dbReference type="Proteomes" id="UP000092605">
    <property type="component" value="Unassembled WGS sequence"/>
</dbReference>
<dbReference type="AlphaFoldDB" id="A0A150FNC1"/>
<dbReference type="GO" id="GO:0044205">
    <property type="term" value="P:'de novo' UMP biosynthetic process"/>
    <property type="evidence" value="ECO:0007669"/>
    <property type="project" value="UniProtKB-UniRule"/>
</dbReference>
<feature type="region of interest" description="CPSase" evidence="11">
    <location>
        <begin position="1"/>
        <end position="180"/>
    </location>
</feature>
<dbReference type="CDD" id="cd01744">
    <property type="entry name" value="GATase1_CPSase"/>
    <property type="match status" value="1"/>
</dbReference>
<feature type="active site" description="Nucleophile" evidence="11">
    <location>
        <position position="256"/>
    </location>
</feature>
<dbReference type="SUPFAM" id="SSF52317">
    <property type="entry name" value="Class I glutamine amidotransferase-like"/>
    <property type="match status" value="1"/>
</dbReference>
<feature type="active site" evidence="11">
    <location>
        <position position="340"/>
    </location>
</feature>
<keyword evidence="16" id="KW-1185">Reference proteome</keyword>
<evidence type="ECO:0000256" key="8">
    <source>
        <dbReference type="ARBA" id="ARBA00022975"/>
    </source>
</evidence>
<organism evidence="13 15">
    <name type="scientific">Alkalithermobacter thermoalcaliphilus JW-YL-7 = DSM 7308</name>
    <dbReference type="NCBI Taxonomy" id="1121328"/>
    <lineage>
        <taxon>Bacteria</taxon>
        <taxon>Bacillati</taxon>
        <taxon>Bacillota</taxon>
        <taxon>Clostridia</taxon>
        <taxon>Peptostreptococcales</taxon>
        <taxon>Tepidibacteraceae</taxon>
        <taxon>Alkalithermobacter</taxon>
    </lineage>
</organism>
<dbReference type="PRINTS" id="PR00097">
    <property type="entry name" value="ANTSNTHASEII"/>
</dbReference>
<dbReference type="Proteomes" id="UP000323392">
    <property type="component" value="Unassembled WGS sequence"/>
</dbReference>
<comment type="catalytic activity">
    <reaction evidence="9 11">
        <text>hydrogencarbonate + L-glutamine + 2 ATP + H2O = carbamoyl phosphate + L-glutamate + 2 ADP + phosphate + 2 H(+)</text>
        <dbReference type="Rhea" id="RHEA:18633"/>
        <dbReference type="ChEBI" id="CHEBI:15377"/>
        <dbReference type="ChEBI" id="CHEBI:15378"/>
        <dbReference type="ChEBI" id="CHEBI:17544"/>
        <dbReference type="ChEBI" id="CHEBI:29985"/>
        <dbReference type="ChEBI" id="CHEBI:30616"/>
        <dbReference type="ChEBI" id="CHEBI:43474"/>
        <dbReference type="ChEBI" id="CHEBI:58228"/>
        <dbReference type="ChEBI" id="CHEBI:58359"/>
        <dbReference type="ChEBI" id="CHEBI:456216"/>
        <dbReference type="EC" id="6.3.5.5"/>
    </reaction>
</comment>
<feature type="binding site" evidence="11">
    <location>
        <position position="300"/>
    </location>
    <ligand>
        <name>L-glutamine</name>
        <dbReference type="ChEBI" id="CHEBI:58359"/>
    </ligand>
</feature>
<dbReference type="FunFam" id="3.50.30.20:FF:000001">
    <property type="entry name" value="Carbamoyl-phosphate synthase small chain"/>
    <property type="match status" value="1"/>
</dbReference>
<feature type="binding site" evidence="11">
    <location>
        <position position="55"/>
    </location>
    <ligand>
        <name>L-glutamine</name>
        <dbReference type="ChEBI" id="CHEBI:58359"/>
    </ligand>
</feature>
<dbReference type="SMART" id="SM01097">
    <property type="entry name" value="CPSase_sm_chain"/>
    <property type="match status" value="1"/>
</dbReference>
<dbReference type="InterPro" id="IPR006274">
    <property type="entry name" value="CarbamoylP_synth_ssu"/>
</dbReference>
<dbReference type="GO" id="GO:0006207">
    <property type="term" value="P:'de novo' pyrimidine nucleobase biosynthetic process"/>
    <property type="evidence" value="ECO:0007669"/>
    <property type="project" value="InterPro"/>
</dbReference>
<evidence type="ECO:0000256" key="1">
    <source>
        <dbReference type="ARBA" id="ARBA00004812"/>
    </source>
</evidence>
<comment type="caution">
    <text evidence="13">The sequence shown here is derived from an EMBL/GenBank/DDBJ whole genome shotgun (WGS) entry which is preliminary data.</text>
</comment>
<dbReference type="InterPro" id="IPR029062">
    <property type="entry name" value="Class_I_gatase-like"/>
</dbReference>
<dbReference type="EC" id="6.3.5.5" evidence="11"/>
<evidence type="ECO:0000256" key="9">
    <source>
        <dbReference type="ARBA" id="ARBA00048816"/>
    </source>
</evidence>
<keyword evidence="5 11" id="KW-0547">Nucleotide-binding</keyword>
<dbReference type="GO" id="GO:0006526">
    <property type="term" value="P:L-arginine biosynthetic process"/>
    <property type="evidence" value="ECO:0007669"/>
    <property type="project" value="UniProtKB-UniRule"/>
</dbReference>
<dbReference type="UniPathway" id="UPA00070">
    <property type="reaction ID" value="UER00115"/>
</dbReference>
<evidence type="ECO:0000256" key="11">
    <source>
        <dbReference type="HAMAP-Rule" id="MF_01209"/>
    </source>
</evidence>
<dbReference type="NCBIfam" id="TIGR01368">
    <property type="entry name" value="CPSaseIIsmall"/>
    <property type="match status" value="1"/>
</dbReference>
<evidence type="ECO:0000256" key="3">
    <source>
        <dbReference type="ARBA" id="ARBA00007800"/>
    </source>
</evidence>
<dbReference type="PATRIC" id="fig|1121328.3.peg.207"/>
<sequence length="364" mass="40324">MPQNCVRGDKMKGLIYLEDGTYYEGRGFGKEGTCVGEIVFNTSMTGYQEMLTDPSYCGQIVNMTYPLIGNYGINEIENESNKVYVKGLIAREICTNYSNYMASSDINSMLVKSNVVGVYGVDTRSIAKKIRDCGSLKCVISNKDISVSELKEILNSTQIKHDYMKKVGTKTIIKLKGEGPKIAVIDFGVKQNIIKNLIDRNCDVTILPYETSYDEIVKLNPDGVLLSNGPGDPKEAKEAVETTKKIIKNFPTLGICMGHQILALAVGGQTYKLKYGHRGANHGVYDIELDKAYITSQNHGYAVDSKSIEKEMIITHINLNDMTVEGMKHKTLPVFSVQFHPEGSPGPTDTSYIFDKFISMVKGE</sequence>
<dbReference type="InterPro" id="IPR036480">
    <property type="entry name" value="CarbP_synth_ssu_N_sf"/>
</dbReference>
<reference evidence="14 16" key="2">
    <citation type="submission" date="2016-11" db="EMBL/GenBank/DDBJ databases">
        <authorList>
            <person name="Varghese N."/>
            <person name="Submissions S."/>
        </authorList>
    </citation>
    <scope>NUCLEOTIDE SEQUENCE [LARGE SCALE GENOMIC DNA]</scope>
    <source>
        <strain evidence="14 16">DSM 7308</strain>
    </source>
</reference>
<evidence type="ECO:0000256" key="4">
    <source>
        <dbReference type="ARBA" id="ARBA00022598"/>
    </source>
</evidence>
<comment type="pathway">
    <text evidence="2 11">Amino-acid biosynthesis; L-arginine biosynthesis; carbamoyl phosphate from bicarbonate: step 1/1.</text>
</comment>
<gene>
    <name evidence="11" type="primary">carA</name>
    <name evidence="13" type="ORF">JWYL7_0208</name>
    <name evidence="14" type="ORF">SAMN05661008_01122</name>
</gene>
<evidence type="ECO:0000256" key="6">
    <source>
        <dbReference type="ARBA" id="ARBA00022840"/>
    </source>
</evidence>
<comment type="similarity">
    <text evidence="3 11">Belongs to the CarA family.</text>
</comment>